<sequence length="351" mass="37558">MGLKRTLRRHMRGSQRSASLLRGPPWTREPYRELVCAVGGLQLGMAVAARAKGHACETTESFVPATRDALQLDSLDQKQEQKLFDTVLLLRKSLIVSDAKQVLHECLLNSMEPAAGRSHSPQAEGGGGDRKGENTGGLGSQRQIQKQSQAPLTCESGPSHLSRQPLLHLVRPQNTGVTVCIKVFGILIYFERAPSAPSAVLPLRPLERNSGISLSRCVSEAAIVLPQVGDSTAGNRQLISLTAPESVTQGKCHSWEETPENVVPQAPTTHSEGQSLSAVFLGLPRSARTEGPCSCCAGGGRQQRSEAGLPLPGLWTAFGSRANLTELPLVRCVFSPVPASDTAHGRMEEMG</sequence>
<evidence type="ECO:0000313" key="1">
    <source>
        <dbReference type="EMBL" id="KAI4584619.1"/>
    </source>
</evidence>
<dbReference type="Proteomes" id="UP001057279">
    <property type="component" value="Linkage Group LG06"/>
</dbReference>
<dbReference type="EMBL" id="CM043031">
    <property type="protein sequence ID" value="KAI4584619.1"/>
    <property type="molecule type" value="Genomic_DNA"/>
</dbReference>
<organism evidence="1 2">
    <name type="scientific">Ovis ammon polii x Ovis aries</name>
    <dbReference type="NCBI Taxonomy" id="2918886"/>
    <lineage>
        <taxon>Eukaryota</taxon>
        <taxon>Metazoa</taxon>
        <taxon>Chordata</taxon>
        <taxon>Craniata</taxon>
        <taxon>Vertebrata</taxon>
        <taxon>Euteleostomi</taxon>
        <taxon>Mammalia</taxon>
        <taxon>Eutheria</taxon>
        <taxon>Laurasiatheria</taxon>
        <taxon>Artiodactyla</taxon>
        <taxon>Ruminantia</taxon>
        <taxon>Pecora</taxon>
        <taxon>Bovidae</taxon>
        <taxon>Caprinae</taxon>
        <taxon>Ovis</taxon>
    </lineage>
</organism>
<gene>
    <name evidence="1" type="ORF">MJG53_007898</name>
</gene>
<proteinExistence type="predicted"/>
<reference evidence="1" key="1">
    <citation type="submission" date="2022-03" db="EMBL/GenBank/DDBJ databases">
        <title>Genomic analyses of argali, domestic sheep and their hybrids provide insights into chromosomal evolution, heterosis and genetic basis of agronomic traits.</title>
        <authorList>
            <person name="Li M."/>
        </authorList>
    </citation>
    <scope>NUCLEOTIDE SEQUENCE</scope>
    <source>
        <strain evidence="1">F1 hybrid</strain>
    </source>
</reference>
<keyword evidence="2" id="KW-1185">Reference proteome</keyword>
<evidence type="ECO:0000313" key="2">
    <source>
        <dbReference type="Proteomes" id="UP001057279"/>
    </source>
</evidence>
<name>A0ACB9V4T8_9CETA</name>
<comment type="caution">
    <text evidence="1">The sequence shown here is derived from an EMBL/GenBank/DDBJ whole genome shotgun (WGS) entry which is preliminary data.</text>
</comment>
<protein>
    <submittedName>
        <fullName evidence="1">Uncharacterized protein</fullName>
    </submittedName>
</protein>
<accession>A0ACB9V4T8</accession>